<dbReference type="PANTHER" id="PTHR30502">
    <property type="entry name" value="2-KETO-3-DEOXY-L-RHAMNONATE ALDOLASE"/>
    <property type="match status" value="1"/>
</dbReference>
<evidence type="ECO:0000256" key="3">
    <source>
        <dbReference type="ARBA" id="ARBA00023239"/>
    </source>
</evidence>
<dbReference type="InterPro" id="IPR040442">
    <property type="entry name" value="Pyrv_kinase-like_dom_sf"/>
</dbReference>
<keyword evidence="6" id="KW-1185">Reference proteome</keyword>
<gene>
    <name evidence="5" type="ORF">WIS52_09945</name>
</gene>
<dbReference type="PANTHER" id="PTHR30502:SF0">
    <property type="entry name" value="PHOSPHOENOLPYRUVATE CARBOXYLASE FAMILY PROTEIN"/>
    <property type="match status" value="1"/>
</dbReference>
<evidence type="ECO:0000313" key="5">
    <source>
        <dbReference type="EMBL" id="MEQ3550793.1"/>
    </source>
</evidence>
<evidence type="ECO:0000256" key="1">
    <source>
        <dbReference type="ARBA" id="ARBA00005568"/>
    </source>
</evidence>
<keyword evidence="2" id="KW-0479">Metal-binding</keyword>
<feature type="domain" description="HpcH/HpaI aldolase/citrate lyase" evidence="4">
    <location>
        <begin position="21"/>
        <end position="243"/>
    </location>
</feature>
<dbReference type="InterPro" id="IPR050251">
    <property type="entry name" value="HpcH-HpaI_aldolase"/>
</dbReference>
<comment type="similarity">
    <text evidence="1">Belongs to the HpcH/HpaI aldolase family.</text>
</comment>
<reference evidence="5 6" key="1">
    <citation type="submission" date="2024-03" db="EMBL/GenBank/DDBJ databases">
        <title>Draft genome sequence of Pseudonocardia nematodicida JCM 31783.</title>
        <authorList>
            <person name="Butdee W."/>
            <person name="Duangmal K."/>
        </authorList>
    </citation>
    <scope>NUCLEOTIDE SEQUENCE [LARGE SCALE GENOMIC DNA]</scope>
    <source>
        <strain evidence="5 6">JCM 31783</strain>
    </source>
</reference>
<keyword evidence="3 5" id="KW-0456">Lyase</keyword>
<dbReference type="Gene3D" id="3.20.20.60">
    <property type="entry name" value="Phosphoenolpyruvate-binding domains"/>
    <property type="match status" value="1"/>
</dbReference>
<dbReference type="InterPro" id="IPR005000">
    <property type="entry name" value="Aldolase/citrate-lyase_domain"/>
</dbReference>
<dbReference type="SUPFAM" id="SSF51621">
    <property type="entry name" value="Phosphoenolpyruvate/pyruvate domain"/>
    <property type="match status" value="1"/>
</dbReference>
<protein>
    <submittedName>
        <fullName evidence="5">Aldolase/citrate lyase family protein</fullName>
    </submittedName>
</protein>
<dbReference type="Proteomes" id="UP001494902">
    <property type="component" value="Unassembled WGS sequence"/>
</dbReference>
<organism evidence="5 6">
    <name type="scientific">Pseudonocardia nematodicida</name>
    <dbReference type="NCBI Taxonomy" id="1206997"/>
    <lineage>
        <taxon>Bacteria</taxon>
        <taxon>Bacillati</taxon>
        <taxon>Actinomycetota</taxon>
        <taxon>Actinomycetes</taxon>
        <taxon>Pseudonocardiales</taxon>
        <taxon>Pseudonocardiaceae</taxon>
        <taxon>Pseudonocardia</taxon>
    </lineage>
</organism>
<dbReference type="RefSeq" id="WP_349297841.1">
    <property type="nucleotide sequence ID" value="NZ_JBEDNQ010000003.1"/>
</dbReference>
<dbReference type="GO" id="GO:0016829">
    <property type="term" value="F:lyase activity"/>
    <property type="evidence" value="ECO:0007669"/>
    <property type="project" value="UniProtKB-KW"/>
</dbReference>
<name>A0ABV1K8J9_9PSEU</name>
<accession>A0ABV1K8J9</accession>
<comment type="caution">
    <text evidence="5">The sequence shown here is derived from an EMBL/GenBank/DDBJ whole genome shotgun (WGS) entry which is preliminary data.</text>
</comment>
<sequence>MTGPGPVSPREVLRPGARALGTWLKLAAPEPVEIVAGAGFDFVVVDLEHAPIGIETAAWLLSSARAHGLVPFVRIPDHRPSTVQLMLDSGACGLFVPRVDSFEQAEALARAFSFPPDGHRGSGGTSRAGHWGRRPTPDYLGFGREEAMLVLQLEAESGIADAEKIAALPAVAGLFVGAADLALSMGSAPAADDVLAHIETARAAAHGAGKVFGLAYGAAPAAVRTAFDRGTDFVVSGNDASLLATAAADLVDKVRERA</sequence>
<dbReference type="Pfam" id="PF03328">
    <property type="entry name" value="HpcH_HpaI"/>
    <property type="match status" value="1"/>
</dbReference>
<evidence type="ECO:0000256" key="2">
    <source>
        <dbReference type="ARBA" id="ARBA00022723"/>
    </source>
</evidence>
<evidence type="ECO:0000259" key="4">
    <source>
        <dbReference type="Pfam" id="PF03328"/>
    </source>
</evidence>
<dbReference type="InterPro" id="IPR015813">
    <property type="entry name" value="Pyrv/PenolPyrv_kinase-like_dom"/>
</dbReference>
<proteinExistence type="inferred from homology"/>
<dbReference type="EMBL" id="JBEDNQ010000003">
    <property type="protein sequence ID" value="MEQ3550793.1"/>
    <property type="molecule type" value="Genomic_DNA"/>
</dbReference>
<evidence type="ECO:0000313" key="6">
    <source>
        <dbReference type="Proteomes" id="UP001494902"/>
    </source>
</evidence>